<dbReference type="GeneID" id="93134548"/>
<dbReference type="OrthoDB" id="634585at2"/>
<accession>A0A7T7V0X0</accession>
<organism evidence="1 2">
    <name type="scientific">Elizabethkingia bruuniana</name>
    <dbReference type="NCBI Taxonomy" id="1756149"/>
    <lineage>
        <taxon>Bacteria</taxon>
        <taxon>Pseudomonadati</taxon>
        <taxon>Bacteroidota</taxon>
        <taxon>Flavobacteriia</taxon>
        <taxon>Flavobacteriales</taxon>
        <taxon>Weeksellaceae</taxon>
        <taxon>Elizabethkingia</taxon>
    </lineage>
</organism>
<proteinExistence type="predicted"/>
<evidence type="ECO:0008006" key="3">
    <source>
        <dbReference type="Google" id="ProtNLM"/>
    </source>
</evidence>
<dbReference type="Proteomes" id="UP000595426">
    <property type="component" value="Chromosome"/>
</dbReference>
<sequence length="79" mass="8994">MKKRNSLIGKIAIVDCLVEQLEKIGIKTNPHVCPGKKVKIYRYEGKHPDFGEMYAVDDGSGISPLFFFTIPLKWLNVQE</sequence>
<protein>
    <recommendedName>
        <fullName evidence="3">DUF4926 domain-containing protein</fullName>
    </recommendedName>
</protein>
<dbReference type="EMBL" id="CP067018">
    <property type="protein sequence ID" value="QQN59820.1"/>
    <property type="molecule type" value="Genomic_DNA"/>
</dbReference>
<name>A0A7T7V0X0_9FLAO</name>
<dbReference type="AlphaFoldDB" id="A0A7T7V0X0"/>
<evidence type="ECO:0000313" key="1">
    <source>
        <dbReference type="EMBL" id="QQN59820.1"/>
    </source>
</evidence>
<dbReference type="RefSeq" id="WP_034870765.1">
    <property type="nucleotide sequence ID" value="NZ_CBCSDR010000015.1"/>
</dbReference>
<gene>
    <name evidence="1" type="ORF">I6H88_04335</name>
</gene>
<keyword evidence="2" id="KW-1185">Reference proteome</keyword>
<dbReference type="KEGG" id="egm:AYC65_16650"/>
<evidence type="ECO:0000313" key="2">
    <source>
        <dbReference type="Proteomes" id="UP000595426"/>
    </source>
</evidence>
<reference evidence="1 2" key="1">
    <citation type="submission" date="2020-12" db="EMBL/GenBank/DDBJ databases">
        <title>FDA dAtabase for Regulatory Grade micrObial Sequences (FDA-ARGOS): Supporting development and validation of Infectious Disease Dx tests.</title>
        <authorList>
            <person name="Kerrigan L."/>
            <person name="Long C."/>
            <person name="Tallon L."/>
            <person name="Sadzewicz L."/>
            <person name="Zhao X."/>
            <person name="Boylan J."/>
            <person name="Ott S."/>
            <person name="Bowen H."/>
            <person name="Vavikolanu K."/>
            <person name="Mehta A."/>
            <person name="Aluvathingal J."/>
            <person name="Nadendla S."/>
            <person name="Yan Y."/>
            <person name="Sichtig H."/>
        </authorList>
    </citation>
    <scope>NUCLEOTIDE SEQUENCE [LARGE SCALE GENOMIC DNA]</scope>
    <source>
        <strain evidence="1 2">FDAARGOS_1031</strain>
    </source>
</reference>